<reference evidence="5" key="1">
    <citation type="submission" date="2018-02" db="EMBL/GenBank/DDBJ databases">
        <title>Genome sequencing of Solimonas sp. HR-BB.</title>
        <authorList>
            <person name="Lee Y."/>
            <person name="Jeon C.O."/>
        </authorList>
    </citation>
    <scope>NUCLEOTIDE SEQUENCE [LARGE SCALE GENOMIC DNA]</scope>
    <source>
        <strain evidence="5">HR-U</strain>
    </source>
</reference>
<dbReference type="EMBL" id="PTRA01000005">
    <property type="protein sequence ID" value="PQA55149.1"/>
    <property type="molecule type" value="Genomic_DNA"/>
</dbReference>
<dbReference type="InterPro" id="IPR050491">
    <property type="entry name" value="AmpC-like"/>
</dbReference>
<evidence type="ECO:0000259" key="3">
    <source>
        <dbReference type="Pfam" id="PF00144"/>
    </source>
</evidence>
<dbReference type="Proteomes" id="UP000239590">
    <property type="component" value="Unassembled WGS sequence"/>
</dbReference>
<dbReference type="Pfam" id="PF00144">
    <property type="entry name" value="Beta-lactamase"/>
    <property type="match status" value="1"/>
</dbReference>
<dbReference type="InterPro" id="IPR001466">
    <property type="entry name" value="Beta-lactam-related"/>
</dbReference>
<dbReference type="InterPro" id="IPR012338">
    <property type="entry name" value="Beta-lactam/transpept-like"/>
</dbReference>
<gene>
    <name evidence="4" type="ORF">C5O19_20800</name>
</gene>
<comment type="subcellular location">
    <subcellularLocation>
        <location evidence="1">Membrane</location>
    </subcellularLocation>
</comment>
<dbReference type="SUPFAM" id="SSF56601">
    <property type="entry name" value="beta-lactamase/transpeptidase-like"/>
    <property type="match status" value="1"/>
</dbReference>
<dbReference type="Gene3D" id="3.40.710.10">
    <property type="entry name" value="DD-peptidase/beta-lactamase superfamily"/>
    <property type="match status" value="1"/>
</dbReference>
<name>A0A2S7IHW4_9BACT</name>
<evidence type="ECO:0000313" key="5">
    <source>
        <dbReference type="Proteomes" id="UP000239590"/>
    </source>
</evidence>
<sequence>MSTLMCLSLPSLGQTKPAQLDSLFTELYRQGSFNGNVLVAENGVPIFEKSYGKADEQSGRPLNAESVFELASLSKAFTAMGIVLLQKQGKLHYDDPIAKHLPELAGYDKITIRHLLHHTSGLPDYTDYFIEHWDKSKFATNLDLINAFGQVRPPVLFQPNERFNYSNTNYALLGTIIERVSHQSYADFLALSIFKPLGMKRSLVYQSRYKPQKVENYALGHLIDSTGHKVQPDAYGKTFFTYFLDGITGDRTVNSSVRDLLLWDQSLYSDRLINDREKEEVFSGVTLLNGQTTDYGFGWMLKQDPTYGKLVSHSGSWAGYIHYIDRHVDSKKTIIILQNMDNFNNRVAMDRVRKILYP</sequence>
<accession>A0A2S7IHW4</accession>
<protein>
    <submittedName>
        <fullName evidence="4">Serine hydrolase</fullName>
    </submittedName>
</protein>
<dbReference type="PANTHER" id="PTHR46825:SF11">
    <property type="entry name" value="PENICILLIN-BINDING PROTEIN 4"/>
    <property type="match status" value="1"/>
</dbReference>
<dbReference type="AlphaFoldDB" id="A0A2S7IHW4"/>
<keyword evidence="2" id="KW-0472">Membrane</keyword>
<keyword evidence="4" id="KW-0378">Hydrolase</keyword>
<proteinExistence type="predicted"/>
<dbReference type="GO" id="GO:0016787">
    <property type="term" value="F:hydrolase activity"/>
    <property type="evidence" value="ECO:0007669"/>
    <property type="project" value="UniProtKB-KW"/>
</dbReference>
<evidence type="ECO:0000256" key="1">
    <source>
        <dbReference type="ARBA" id="ARBA00004370"/>
    </source>
</evidence>
<evidence type="ECO:0000313" key="4">
    <source>
        <dbReference type="EMBL" id="PQA55149.1"/>
    </source>
</evidence>
<dbReference type="PANTHER" id="PTHR46825">
    <property type="entry name" value="D-ALANYL-D-ALANINE-CARBOXYPEPTIDASE/ENDOPEPTIDASE AMPH"/>
    <property type="match status" value="1"/>
</dbReference>
<comment type="caution">
    <text evidence="4">The sequence shown here is derived from an EMBL/GenBank/DDBJ whole genome shotgun (WGS) entry which is preliminary data.</text>
</comment>
<dbReference type="GO" id="GO:0016020">
    <property type="term" value="C:membrane"/>
    <property type="evidence" value="ECO:0007669"/>
    <property type="project" value="UniProtKB-SubCell"/>
</dbReference>
<evidence type="ECO:0000256" key="2">
    <source>
        <dbReference type="ARBA" id="ARBA00023136"/>
    </source>
</evidence>
<feature type="domain" description="Beta-lactamase-related" evidence="3">
    <location>
        <begin position="21"/>
        <end position="350"/>
    </location>
</feature>
<dbReference type="OrthoDB" id="9793489at2"/>
<keyword evidence="5" id="KW-1185">Reference proteome</keyword>
<organism evidence="4 5">
    <name type="scientific">Siphonobacter curvatus</name>
    <dbReference type="NCBI Taxonomy" id="2094562"/>
    <lineage>
        <taxon>Bacteria</taxon>
        <taxon>Pseudomonadati</taxon>
        <taxon>Bacteroidota</taxon>
        <taxon>Cytophagia</taxon>
        <taxon>Cytophagales</taxon>
        <taxon>Cytophagaceae</taxon>
        <taxon>Siphonobacter</taxon>
    </lineage>
</organism>